<dbReference type="PANTHER" id="PTHR36118">
    <property type="entry name" value="ION-TRANSLOCATING OXIDOREDUCTASE COMPLEX SUBUNIT G"/>
    <property type="match status" value="1"/>
</dbReference>
<dbReference type="OrthoDB" id="9787579at2"/>
<dbReference type="AlphaFoldDB" id="A0A1T4NTK0"/>
<keyword evidence="6" id="KW-1133">Transmembrane helix</keyword>
<evidence type="ECO:0000313" key="9">
    <source>
        <dbReference type="Proteomes" id="UP000190657"/>
    </source>
</evidence>
<comment type="function">
    <text evidence="6">Part of a membrane-bound complex that couples electron transfer with translocation of ions across the membrane.</text>
</comment>
<dbReference type="GO" id="GO:0022900">
    <property type="term" value="P:electron transport chain"/>
    <property type="evidence" value="ECO:0007669"/>
    <property type="project" value="UniProtKB-UniRule"/>
</dbReference>
<comment type="cofactor">
    <cofactor evidence="6">
        <name>FMN</name>
        <dbReference type="ChEBI" id="CHEBI:58210"/>
    </cofactor>
</comment>
<dbReference type="RefSeq" id="WP_078769111.1">
    <property type="nucleotide sequence ID" value="NZ_FUWW01000030.1"/>
</dbReference>
<keyword evidence="3 6" id="KW-0285">Flavoprotein</keyword>
<evidence type="ECO:0000259" key="7">
    <source>
        <dbReference type="SMART" id="SM00900"/>
    </source>
</evidence>
<dbReference type="PANTHER" id="PTHR36118:SF1">
    <property type="entry name" value="ION-TRANSLOCATING OXIDOREDUCTASE COMPLEX SUBUNIT G"/>
    <property type="match status" value="1"/>
</dbReference>
<evidence type="ECO:0000256" key="6">
    <source>
        <dbReference type="HAMAP-Rule" id="MF_00479"/>
    </source>
</evidence>
<proteinExistence type="inferred from homology"/>
<evidence type="ECO:0000256" key="3">
    <source>
        <dbReference type="ARBA" id="ARBA00022630"/>
    </source>
</evidence>
<evidence type="ECO:0000256" key="4">
    <source>
        <dbReference type="ARBA" id="ARBA00022643"/>
    </source>
</evidence>
<keyword evidence="2 6" id="KW-0597">Phosphoprotein</keyword>
<dbReference type="EC" id="7.-.-.-" evidence="6"/>
<accession>A0A1T4NTK0</accession>
<evidence type="ECO:0000256" key="5">
    <source>
        <dbReference type="ARBA" id="ARBA00022982"/>
    </source>
</evidence>
<evidence type="ECO:0000256" key="2">
    <source>
        <dbReference type="ARBA" id="ARBA00022553"/>
    </source>
</evidence>
<organism evidence="8 9">
    <name type="scientific">Eubacterium coprostanoligenes</name>
    <dbReference type="NCBI Taxonomy" id="290054"/>
    <lineage>
        <taxon>Bacteria</taxon>
        <taxon>Bacillati</taxon>
        <taxon>Bacillota</taxon>
        <taxon>Clostridia</taxon>
        <taxon>Eubacteriales</taxon>
        <taxon>Eubacteriaceae</taxon>
        <taxon>Eubacterium</taxon>
    </lineage>
</organism>
<dbReference type="Proteomes" id="UP000190657">
    <property type="component" value="Unassembled WGS sequence"/>
</dbReference>
<dbReference type="Gene3D" id="3.90.1010.20">
    <property type="match status" value="1"/>
</dbReference>
<keyword evidence="6" id="KW-1278">Translocase</keyword>
<keyword evidence="6" id="KW-0472">Membrane</keyword>
<reference evidence="8 9" key="1">
    <citation type="submission" date="2017-02" db="EMBL/GenBank/DDBJ databases">
        <authorList>
            <person name="Peterson S.W."/>
        </authorList>
    </citation>
    <scope>NUCLEOTIDE SEQUENCE [LARGE SCALE GENOMIC DNA]</scope>
    <source>
        <strain evidence="8 9">ATCC 51222</strain>
    </source>
</reference>
<dbReference type="InterPro" id="IPR010209">
    <property type="entry name" value="Ion_transpt_RnfG/RsxG"/>
</dbReference>
<keyword evidence="9" id="KW-1185">Reference proteome</keyword>
<keyword evidence="4 6" id="KW-0288">FMN</keyword>
<gene>
    <name evidence="6" type="primary">rnfG</name>
    <name evidence="8" type="ORF">SAMN02745114_01692</name>
</gene>
<comment type="similarity">
    <text evidence="6">Belongs to the RnfG family.</text>
</comment>
<dbReference type="NCBIfam" id="TIGR01947">
    <property type="entry name" value="rnfG"/>
    <property type="match status" value="1"/>
</dbReference>
<dbReference type="HAMAP" id="MF_00479">
    <property type="entry name" value="RsxG_RnfG"/>
    <property type="match status" value="1"/>
</dbReference>
<protein>
    <recommendedName>
        <fullName evidence="6">Ion-translocating oxidoreductase complex subunit G</fullName>
        <ecNumber evidence="6">7.-.-.-</ecNumber>
    </recommendedName>
    <alternativeName>
        <fullName evidence="6">Rnf electron transport complex subunit G</fullName>
    </alternativeName>
</protein>
<keyword evidence="1 6" id="KW-0813">Transport</keyword>
<name>A0A1T4NTK0_9FIRM</name>
<dbReference type="Pfam" id="PF04205">
    <property type="entry name" value="FMN_bind"/>
    <property type="match status" value="1"/>
</dbReference>
<dbReference type="GO" id="GO:0010181">
    <property type="term" value="F:FMN binding"/>
    <property type="evidence" value="ECO:0007669"/>
    <property type="project" value="InterPro"/>
</dbReference>
<evidence type="ECO:0000313" key="8">
    <source>
        <dbReference type="EMBL" id="SJZ82356.1"/>
    </source>
</evidence>
<sequence>MEKKKSGLFKNTLILVIITLVAVAALAVVNQITREPIEQAEINQKAEAYKVVYADATEFGEVDGLDKMIEKSTKLFDKNGLAGCAVTDALEVKSSNGDTEGYIIASTSPNGYGGEIQVAIGIKDDKLTGFTVISNSETAGLGSKCADPDFQNQFKGKPAQTLSYTKSGATADTEIDAISGATITTNAVTEAVNAGIAFYQANFGGADSAQAQ</sequence>
<dbReference type="GO" id="GO:0009055">
    <property type="term" value="F:electron transfer activity"/>
    <property type="evidence" value="ECO:0007669"/>
    <property type="project" value="InterPro"/>
</dbReference>
<dbReference type="STRING" id="290054.SAMN02745114_01692"/>
<dbReference type="EMBL" id="FUWW01000030">
    <property type="protein sequence ID" value="SJZ82356.1"/>
    <property type="molecule type" value="Genomic_DNA"/>
</dbReference>
<dbReference type="PIRSF" id="PIRSF006091">
    <property type="entry name" value="E_trnsport_RnfG"/>
    <property type="match status" value="1"/>
</dbReference>
<comment type="subcellular location">
    <subcellularLocation>
        <location evidence="6">Cell membrane</location>
        <topology evidence="6">Single-pass membrane protein</topology>
    </subcellularLocation>
</comment>
<keyword evidence="6" id="KW-1003">Cell membrane</keyword>
<dbReference type="InterPro" id="IPR007329">
    <property type="entry name" value="FMN-bd"/>
</dbReference>
<dbReference type="SMART" id="SM00900">
    <property type="entry name" value="FMN_bind"/>
    <property type="match status" value="1"/>
</dbReference>
<keyword evidence="5 6" id="KW-0249">Electron transport</keyword>
<dbReference type="GO" id="GO:0005886">
    <property type="term" value="C:plasma membrane"/>
    <property type="evidence" value="ECO:0007669"/>
    <property type="project" value="UniProtKB-SubCell"/>
</dbReference>
<feature type="domain" description="FMN-binding" evidence="7">
    <location>
        <begin position="111"/>
        <end position="199"/>
    </location>
</feature>
<feature type="modified residue" description="FMN phosphoryl threonine" evidence="6">
    <location>
        <position position="182"/>
    </location>
</feature>
<comment type="subunit">
    <text evidence="6">The complex is composed of six subunits: RnfA, RnfB, RnfC, RnfD, RnfE and RnfG.</text>
</comment>
<evidence type="ECO:0000256" key="1">
    <source>
        <dbReference type="ARBA" id="ARBA00022448"/>
    </source>
</evidence>
<keyword evidence="6" id="KW-0812">Transmembrane</keyword>